<evidence type="ECO:0000256" key="5">
    <source>
        <dbReference type="SAM" id="Phobius"/>
    </source>
</evidence>
<feature type="transmembrane region" description="Helical" evidence="5">
    <location>
        <begin position="109"/>
        <end position="125"/>
    </location>
</feature>
<dbReference type="InterPro" id="IPR016944">
    <property type="entry name" value="UCP030066"/>
</dbReference>
<dbReference type="OrthoDB" id="7960583at2"/>
<evidence type="ECO:0000256" key="1">
    <source>
        <dbReference type="ARBA" id="ARBA00004141"/>
    </source>
</evidence>
<evidence type="ECO:0000313" key="7">
    <source>
        <dbReference type="Proteomes" id="UP000323454"/>
    </source>
</evidence>
<keyword evidence="7" id="KW-1185">Reference proteome</keyword>
<dbReference type="RefSeq" id="WP_149851051.1">
    <property type="nucleotide sequence ID" value="NZ_VUOB01000033.1"/>
</dbReference>
<evidence type="ECO:0000256" key="4">
    <source>
        <dbReference type="ARBA" id="ARBA00023136"/>
    </source>
</evidence>
<protein>
    <submittedName>
        <fullName evidence="6">DoxX family protein</fullName>
    </submittedName>
</protein>
<dbReference type="Proteomes" id="UP000323454">
    <property type="component" value="Unassembled WGS sequence"/>
</dbReference>
<name>A0A5B2XBB3_9PSEU</name>
<keyword evidence="3 5" id="KW-1133">Transmembrane helix</keyword>
<dbReference type="GO" id="GO:0016020">
    <property type="term" value="C:membrane"/>
    <property type="evidence" value="ECO:0007669"/>
    <property type="project" value="UniProtKB-SubCell"/>
</dbReference>
<reference evidence="6 7" key="1">
    <citation type="submission" date="2019-09" db="EMBL/GenBank/DDBJ databases">
        <title>Goodfellowia gen. nov., a new genus of the Pseudonocardineae related to Actinoalloteichus, containing Goodfellowia coeruleoviolacea gen. nov., comb. nov. gen. nov., comb. nov.</title>
        <authorList>
            <person name="Labeda D."/>
        </authorList>
    </citation>
    <scope>NUCLEOTIDE SEQUENCE [LARGE SCALE GENOMIC DNA]</scope>
    <source>
        <strain evidence="6 7">AN110305</strain>
    </source>
</reference>
<evidence type="ECO:0000256" key="3">
    <source>
        <dbReference type="ARBA" id="ARBA00022989"/>
    </source>
</evidence>
<feature type="transmembrane region" description="Helical" evidence="5">
    <location>
        <begin position="16"/>
        <end position="36"/>
    </location>
</feature>
<keyword evidence="2 5" id="KW-0812">Transmembrane</keyword>
<reference evidence="6 7" key="2">
    <citation type="submission" date="2019-09" db="EMBL/GenBank/DDBJ databases">
        <authorList>
            <person name="Jin C."/>
        </authorList>
    </citation>
    <scope>NUCLEOTIDE SEQUENCE [LARGE SCALE GENOMIC DNA]</scope>
    <source>
        <strain evidence="6 7">AN110305</strain>
    </source>
</reference>
<organism evidence="6 7">
    <name type="scientific">Solihabitans fulvus</name>
    <dbReference type="NCBI Taxonomy" id="1892852"/>
    <lineage>
        <taxon>Bacteria</taxon>
        <taxon>Bacillati</taxon>
        <taxon>Actinomycetota</taxon>
        <taxon>Actinomycetes</taxon>
        <taxon>Pseudonocardiales</taxon>
        <taxon>Pseudonocardiaceae</taxon>
        <taxon>Solihabitans</taxon>
    </lineage>
</organism>
<dbReference type="PIRSF" id="PIRSF030066">
    <property type="entry name" value="UCP030066"/>
    <property type="match status" value="1"/>
</dbReference>
<dbReference type="Pfam" id="PF13564">
    <property type="entry name" value="DoxX_2"/>
    <property type="match status" value="1"/>
</dbReference>
<evidence type="ECO:0000256" key="2">
    <source>
        <dbReference type="ARBA" id="ARBA00022692"/>
    </source>
</evidence>
<dbReference type="AlphaFoldDB" id="A0A5B2XBB3"/>
<dbReference type="EMBL" id="VUOB01000033">
    <property type="protein sequence ID" value="KAA2260998.1"/>
    <property type="molecule type" value="Genomic_DNA"/>
</dbReference>
<comment type="caution">
    <text evidence="6">The sequence shown here is derived from an EMBL/GenBank/DDBJ whole genome shotgun (WGS) entry which is preliminary data.</text>
</comment>
<feature type="transmembrane region" description="Helical" evidence="5">
    <location>
        <begin position="56"/>
        <end position="77"/>
    </location>
</feature>
<sequence length="147" mass="16274">MTTPTRFVTPSRIRSVVYWFTTLILLAESAVGGAYWDLFRIPYVKDMFNHLGYPLYFATLMGLWKIAAVLAIIAPGFPRLKEWAYAGVFFVYSGASFSHLAVGDSLGDAVGPGVFALFALASWALRPKGRRDPVPNDSAWILARPAR</sequence>
<evidence type="ECO:0000313" key="6">
    <source>
        <dbReference type="EMBL" id="KAA2260998.1"/>
    </source>
</evidence>
<gene>
    <name evidence="6" type="ORF">F0L68_19610</name>
</gene>
<keyword evidence="4 5" id="KW-0472">Membrane</keyword>
<feature type="transmembrane region" description="Helical" evidence="5">
    <location>
        <begin position="84"/>
        <end position="103"/>
    </location>
</feature>
<comment type="subcellular location">
    <subcellularLocation>
        <location evidence="1">Membrane</location>
        <topology evidence="1">Multi-pass membrane protein</topology>
    </subcellularLocation>
</comment>
<proteinExistence type="predicted"/>
<accession>A0A5B2XBB3</accession>
<dbReference type="InterPro" id="IPR032808">
    <property type="entry name" value="DoxX"/>
</dbReference>